<feature type="transmembrane region" description="Helical" evidence="6">
    <location>
        <begin position="214"/>
        <end position="233"/>
    </location>
</feature>
<evidence type="ECO:0000313" key="7">
    <source>
        <dbReference type="EMBL" id="KXW57863.1"/>
    </source>
</evidence>
<feature type="transmembrane region" description="Helical" evidence="6">
    <location>
        <begin position="154"/>
        <end position="173"/>
    </location>
</feature>
<accession>A0A149VXA1</accession>
<dbReference type="GO" id="GO:0016020">
    <property type="term" value="C:membrane"/>
    <property type="evidence" value="ECO:0007669"/>
    <property type="project" value="UniProtKB-SubCell"/>
</dbReference>
<reference evidence="8" key="2">
    <citation type="submission" date="2021-02" db="EMBL/GenBank/DDBJ databases">
        <title>Comparative genomics of Ferrovum myxofaciens strains, predominant extremophile bacteria forming large biofilm stalactites in acid mine ecosystems.</title>
        <authorList>
            <person name="Burkartova K."/>
            <person name="Ridl J."/>
            <person name="Pajer P."/>
            <person name="Falteisek L."/>
        </authorList>
    </citation>
    <scope>NUCLEOTIDE SEQUENCE</scope>
    <source>
        <strain evidence="8">MI1III</strain>
    </source>
</reference>
<dbReference type="AlphaFoldDB" id="A0A859A6X8"/>
<dbReference type="EMBL" id="LRRD01000034">
    <property type="protein sequence ID" value="KXW57863.1"/>
    <property type="molecule type" value="Genomic_DNA"/>
</dbReference>
<dbReference type="PANTHER" id="PTHR21716:SF64">
    <property type="entry name" value="AI-2 TRANSPORT PROTEIN TQSA"/>
    <property type="match status" value="1"/>
</dbReference>
<comment type="subcellular location">
    <subcellularLocation>
        <location evidence="1">Membrane</location>
        <topology evidence="1">Multi-pass membrane protein</topology>
    </subcellularLocation>
</comment>
<evidence type="ECO:0000256" key="1">
    <source>
        <dbReference type="ARBA" id="ARBA00004141"/>
    </source>
</evidence>
<sequence length="351" mass="38261">MPLSRPRFTQRPEIWLALLALGALIYTLADILAPFVAGLLLAYLGHPLVRRLSTSWFPRPLAALVVVGSFLGLGLGFLVLLFPLLARDLLQLIARLPNTTDAWQAALIPYLPRNLGVDWNTSLSTWRELLQQHLGSISDALQNLLLSARHGGSVLIHLFLTLLLIPVVTFYLLKDWDRLIQALAQKLPPRSADPLRQLAHEIDVVLGQFLRGQILVMTCMATFYGLGLHFTGLSSGLALGITAGLLVFIPYVGVFIGFVLAILTALIQDPSLLLPVCGVFAAGHVLEGSFITPRLVGERIGLHPVMVILALLSFGQLLGFFGIVIALPASAVARILLGHLHLTWWSKETDA</sequence>
<dbReference type="Proteomes" id="UP000683551">
    <property type="component" value="Chromosome"/>
</dbReference>
<dbReference type="Pfam" id="PF01594">
    <property type="entry name" value="AI-2E_transport"/>
    <property type="match status" value="1"/>
</dbReference>
<feature type="transmembrane region" description="Helical" evidence="6">
    <location>
        <begin position="304"/>
        <end position="337"/>
    </location>
</feature>
<evidence type="ECO:0000256" key="3">
    <source>
        <dbReference type="ARBA" id="ARBA00022692"/>
    </source>
</evidence>
<keyword evidence="9" id="KW-1185">Reference proteome</keyword>
<keyword evidence="3 6" id="KW-0812">Transmembrane</keyword>
<dbReference type="GO" id="GO:0055085">
    <property type="term" value="P:transmembrane transport"/>
    <property type="evidence" value="ECO:0007669"/>
    <property type="project" value="TreeGrafter"/>
</dbReference>
<dbReference type="PATRIC" id="fig|1789004.3.peg.1658"/>
<reference evidence="7 9" key="1">
    <citation type="submission" date="2016-01" db="EMBL/GenBank/DDBJ databases">
        <title>Genome sequence of the acidophilic iron oxidising Ferrovum strain Z-31.</title>
        <authorList>
            <person name="Poehlein A."/>
            <person name="Ullrich S.R."/>
            <person name="Schloemann M."/>
            <person name="Muehling M."/>
            <person name="Daniel R."/>
        </authorList>
    </citation>
    <scope>NUCLEOTIDE SEQUENCE [LARGE SCALE GENOMIC DNA]</scope>
    <source>
        <strain evidence="7 9">Z-31</strain>
    </source>
</reference>
<evidence type="ECO:0000256" key="6">
    <source>
        <dbReference type="SAM" id="Phobius"/>
    </source>
</evidence>
<name>A0A859A6X8_9PROT</name>
<keyword evidence="5 6" id="KW-0472">Membrane</keyword>
<evidence type="ECO:0000256" key="4">
    <source>
        <dbReference type="ARBA" id="ARBA00022989"/>
    </source>
</evidence>
<keyword evidence="4 6" id="KW-1133">Transmembrane helix</keyword>
<dbReference type="EMBL" id="CP071137">
    <property type="protein sequence ID" value="QWY78323.1"/>
    <property type="molecule type" value="Genomic_DNA"/>
</dbReference>
<protein>
    <submittedName>
        <fullName evidence="8">AI-2E family transporter</fullName>
    </submittedName>
    <submittedName>
        <fullName evidence="7">Pheromone autoinducer 2 transporter</fullName>
    </submittedName>
</protein>
<evidence type="ECO:0000256" key="5">
    <source>
        <dbReference type="ARBA" id="ARBA00023136"/>
    </source>
</evidence>
<accession>A0A859A6X8</accession>
<organism evidence="7 9">
    <name type="scientific">Ferrovum myxofaciens</name>
    <dbReference type="NCBI Taxonomy" id="416213"/>
    <lineage>
        <taxon>Bacteria</taxon>
        <taxon>Pseudomonadati</taxon>
        <taxon>Pseudomonadota</taxon>
        <taxon>Betaproteobacteria</taxon>
        <taxon>Ferrovales</taxon>
        <taxon>Ferrovaceae</taxon>
        <taxon>Ferrovum</taxon>
    </lineage>
</organism>
<dbReference type="OrthoDB" id="5792512at2"/>
<evidence type="ECO:0000313" key="9">
    <source>
        <dbReference type="Proteomes" id="UP000075653"/>
    </source>
</evidence>
<proteinExistence type="inferred from homology"/>
<dbReference type="GeneID" id="301709068"/>
<dbReference type="InterPro" id="IPR002549">
    <property type="entry name" value="AI-2E-like"/>
</dbReference>
<evidence type="ECO:0000313" key="8">
    <source>
        <dbReference type="EMBL" id="QWY78323.1"/>
    </source>
</evidence>
<evidence type="ECO:0000256" key="2">
    <source>
        <dbReference type="ARBA" id="ARBA00009773"/>
    </source>
</evidence>
<dbReference type="Proteomes" id="UP000075653">
    <property type="component" value="Unassembled WGS sequence"/>
</dbReference>
<comment type="similarity">
    <text evidence="2">Belongs to the autoinducer-2 exporter (AI-2E) (TC 2.A.86) family.</text>
</comment>
<feature type="transmembrane region" description="Helical" evidence="6">
    <location>
        <begin position="61"/>
        <end position="86"/>
    </location>
</feature>
<dbReference type="RefSeq" id="WP_051861765.1">
    <property type="nucleotide sequence ID" value="NZ_CP053675.1"/>
</dbReference>
<feature type="transmembrane region" description="Helical" evidence="6">
    <location>
        <begin position="245"/>
        <end position="267"/>
    </location>
</feature>
<dbReference type="PANTHER" id="PTHR21716">
    <property type="entry name" value="TRANSMEMBRANE PROTEIN"/>
    <property type="match status" value="1"/>
</dbReference>
<gene>
    <name evidence="7" type="ORF">FEMY_16250</name>
    <name evidence="8" type="ORF">JZL65_04400</name>
</gene>
<feature type="transmembrane region" description="Helical" evidence="6">
    <location>
        <begin position="14"/>
        <end position="41"/>
    </location>
</feature>